<dbReference type="OrthoDB" id="7186376at2"/>
<dbReference type="EMBL" id="MWIO01000027">
    <property type="protein sequence ID" value="THD07225.1"/>
    <property type="molecule type" value="Genomic_DNA"/>
</dbReference>
<dbReference type="Proteomes" id="UP000306317">
    <property type="component" value="Unassembled WGS sequence"/>
</dbReference>
<organism evidence="1 2">
    <name type="scientific">Rhodanobacter lindaniclasticus</name>
    <dbReference type="NCBI Taxonomy" id="75310"/>
    <lineage>
        <taxon>Bacteria</taxon>
        <taxon>Pseudomonadati</taxon>
        <taxon>Pseudomonadota</taxon>
        <taxon>Gammaproteobacteria</taxon>
        <taxon>Lysobacterales</taxon>
        <taxon>Rhodanobacteraceae</taxon>
        <taxon>Rhodanobacter</taxon>
    </lineage>
</organism>
<comment type="caution">
    <text evidence="1">The sequence shown here is derived from an EMBL/GenBank/DDBJ whole genome shotgun (WGS) entry which is preliminary data.</text>
</comment>
<protein>
    <submittedName>
        <fullName evidence="1">DUF1579 domain-containing protein</fullName>
    </submittedName>
</protein>
<evidence type="ECO:0000313" key="2">
    <source>
        <dbReference type="Proteomes" id="UP000306317"/>
    </source>
</evidence>
<accession>A0A4S3KF68</accession>
<sequence>MDDLLARFDGAWEGEEAIATTRWGEGGPALAQITAGLALGGKVLLMDYRETRDGQPALQAHAVFADGASPGDFALHWFDSYGFTPAQPAPGHRDGDRLVFLRSSPRGQTRHVYHWLDNDEFTLVLESSFDGGASWEEVMQGSYRRVP</sequence>
<evidence type="ECO:0000313" key="1">
    <source>
        <dbReference type="EMBL" id="THD07225.1"/>
    </source>
</evidence>
<dbReference type="AlphaFoldDB" id="A0A4S3KF68"/>
<proteinExistence type="predicted"/>
<keyword evidence="2" id="KW-1185">Reference proteome</keyword>
<dbReference type="RefSeq" id="WP_136258568.1">
    <property type="nucleotide sequence ID" value="NZ_MWIO01000027.1"/>
</dbReference>
<reference evidence="1 2" key="1">
    <citation type="submission" date="2017-02" db="EMBL/GenBank/DDBJ databases">
        <title>Whole genome sequencing of Rhodanobacter lindaniclasticus DSM 17932.</title>
        <authorList>
            <person name="Kumar S."/>
            <person name="Patil P."/>
            <person name="Patil P.B."/>
        </authorList>
    </citation>
    <scope>NUCLEOTIDE SEQUENCE [LARGE SCALE GENOMIC DNA]</scope>
    <source>
        <strain evidence="1 2">DSM 17932</strain>
    </source>
</reference>
<name>A0A4S3KF68_9GAMM</name>
<gene>
    <name evidence="1" type="ORF">B1991_09900</name>
</gene>